<organism evidence="15 16">
    <name type="scientific">Prunus armeniaca</name>
    <name type="common">Apricot</name>
    <name type="synonym">Armeniaca vulgaris</name>
    <dbReference type="NCBI Taxonomy" id="36596"/>
    <lineage>
        <taxon>Eukaryota</taxon>
        <taxon>Viridiplantae</taxon>
        <taxon>Streptophyta</taxon>
        <taxon>Embryophyta</taxon>
        <taxon>Tracheophyta</taxon>
        <taxon>Spermatophyta</taxon>
        <taxon>Magnoliopsida</taxon>
        <taxon>eudicotyledons</taxon>
        <taxon>Gunneridae</taxon>
        <taxon>Pentapetalae</taxon>
        <taxon>rosids</taxon>
        <taxon>fabids</taxon>
        <taxon>Rosales</taxon>
        <taxon>Rosaceae</taxon>
        <taxon>Amygdaloideae</taxon>
        <taxon>Amygdaleae</taxon>
        <taxon>Prunus</taxon>
    </lineage>
</organism>
<dbReference type="Gene3D" id="3.80.10.10">
    <property type="entry name" value="Ribonuclease Inhibitor"/>
    <property type="match status" value="1"/>
</dbReference>
<dbReference type="InterPro" id="IPR036388">
    <property type="entry name" value="WH-like_DNA-bd_sf"/>
</dbReference>
<feature type="transmembrane region" description="Helical" evidence="9">
    <location>
        <begin position="911"/>
        <end position="928"/>
    </location>
</feature>
<evidence type="ECO:0000256" key="6">
    <source>
        <dbReference type="ARBA" id="ARBA00022821"/>
    </source>
</evidence>
<dbReference type="EMBL" id="CAEKDK010000001">
    <property type="protein sequence ID" value="CAB4267209.1"/>
    <property type="molecule type" value="Genomic_DNA"/>
</dbReference>
<keyword evidence="3 9" id="KW-0812">Transmembrane</keyword>
<feature type="region of interest" description="Disordered" evidence="10">
    <location>
        <begin position="1585"/>
        <end position="1608"/>
    </location>
</feature>
<evidence type="ECO:0000259" key="11">
    <source>
        <dbReference type="Pfam" id="PF00931"/>
    </source>
</evidence>
<dbReference type="GO" id="GO:0051707">
    <property type="term" value="P:response to other organism"/>
    <property type="evidence" value="ECO:0007669"/>
    <property type="project" value="UniProtKB-ARBA"/>
</dbReference>
<sequence length="1608" mass="182357">MAEALVSVVLQQLASITLEQIEEEVNLVVGVDQEVQNLIGHLQAVQGVLQDAEERQVKEANIKNWLYNLKDASYQINDVLDDWNTAILKHHMKKQEKEGENNDLVLAKRNKVRFSIPSFLGNILIYFGQIGDRIIMRRHIAKRIKEINERLTWIAILRNNYNFQSTVRGTEQVERSKTTSFVDLSTIIGREEEKKEIIRTLKSESGDQLVIPIVGMGGLGKTAFAQSVYNDQNVTTHFHERIWVCVSDPFEEIKIAQAIIEVLKKDDDRKNSNVFQILLNCIFENIHDKKFLLILDDVWNPTESNWKQLKAALQNGDKNSRILVTTRKNNVVDMMGETNDHMINLNKLRDQDCLELFRRIAFFDKEKDESKLFDEDIKNKIAKKVDGLPLAAKTLASLMRYKKTRKEWVAVLESKMWELEEVEQQVFQSLLLSYYDLAPAVRRCLLFCAVFPKDYEFDRNELIECWMSQEYLSMKGDREKERMIGQHYFDTLVMRSFFQDFVKGGMDDDIIRCKMHDIVHDFVQFLTKNECFIMEVTESCKEENMVVHNKDSGEDDEGIFKLGDLGNLKQLQGSLRIENLKSAKDGSEAKNAELVNKKNLLHLTLHFGHNFREREANLKDEEILNGFQVHTNLESLAISKYHSTTLCPSWMMSCHNLRRLEFYEVQFCGGLAPLGKLQSLEYLEISWMRSVKKVGVEFLGITGETPQTLIKSFPKLKKLRLRDMEQWEEWEGVEEEDSKITIMPSLLYLEIISCKKLKALPNYLWKTPLRELSIMQDCSILAQWFETRCGRNIDREEAEVDLNQSLLAEPSQAKHLPSRVWIDSKELWRVVGPAIVSRLAGYSMGVITQAFAGHLSVHVVQLASISIANNVVLGFTFGLLLGMASALETLCRQAFGAKRHHMLGIHLQRSWIVLFFCCILLLPIYIFASPILKLLGQADDVAEQTGVVSLWLLPLHFSYAFLFPLQRFLQSQLKNFVTLWVSLVVLVFHALISRLFVYVLNFGVVGAAVALDISWWVLCFGLLGYVTCGWCPLSWTGFSMEAFYGLWEFVKLSTASGVMLCLEFWYYRILILMTGYLQNATLAVDALSICMTINGWELMIHLAFFAGTGSGCGLQDGKHGIDREEAEVDLNQSLLAEPSQAKHLPSRVWIESKKLWRVVGPAIVSRLAGYSMGVITQAFAGHLGVVELASISIANNVVLGFTFGLLLGMASALETLCGQAFGAKRHHMLGIYLQRSWIVLFFCCILLLPIYIFASPILKLLGQADDVAEQTGVVSLWLLPLHFSYAFLFPLQRFLQSQLKNFVTLWVSLVVLVFHALISWLFVYVLDFGVVGAAVALDISWWVLCFGLLGYVTCGWCPLSWTGFSMEAFYGLWEFVKLSTASGVMLCLEFWYYRILILMTGYLQNATLAVDALSICMTINGWELMIHLAFFAGTGVRVANELGAGNGQAAKFAAKVSAAESTLIALFFCILIIIFRDQFGYIFTSSTDVLQSVSEMSYLLAITILLNGVQPVLSGVAVGSGWQAWVAYINLFCYYIIGLPLGFVMGWVANLGVMGIWGGMILGGTAVQTVLLAIVTTRRDWEKEAQEASQRVNKWSTPNPDDQTEEQQ</sequence>
<dbReference type="Proteomes" id="UP000507222">
    <property type="component" value="Unassembled WGS sequence"/>
</dbReference>
<feature type="transmembrane region" description="Helical" evidence="9">
    <location>
        <begin position="1086"/>
        <end position="1106"/>
    </location>
</feature>
<accession>A0A6J5TTT7</accession>
<proteinExistence type="inferred from homology"/>
<dbReference type="InterPro" id="IPR002182">
    <property type="entry name" value="NB-ARC"/>
</dbReference>
<dbReference type="SUPFAM" id="SSF52058">
    <property type="entry name" value="L domain-like"/>
    <property type="match status" value="1"/>
</dbReference>
<dbReference type="GO" id="GO:0016020">
    <property type="term" value="C:membrane"/>
    <property type="evidence" value="ECO:0007669"/>
    <property type="project" value="UniProtKB-SubCell"/>
</dbReference>
<dbReference type="PRINTS" id="PR00364">
    <property type="entry name" value="DISEASERSIST"/>
</dbReference>
<feature type="compositionally biased region" description="Polar residues" evidence="10">
    <location>
        <begin position="1587"/>
        <end position="1601"/>
    </location>
</feature>
<evidence type="ECO:0000256" key="10">
    <source>
        <dbReference type="SAM" id="MobiDB-lite"/>
    </source>
</evidence>
<feature type="transmembrane region" description="Helical" evidence="9">
    <location>
        <begin position="1013"/>
        <end position="1033"/>
    </location>
</feature>
<feature type="transmembrane region" description="Helical" evidence="9">
    <location>
        <begin position="948"/>
        <end position="965"/>
    </location>
</feature>
<dbReference type="CDD" id="cd13132">
    <property type="entry name" value="MATE_eukaryotic"/>
    <property type="match status" value="2"/>
</dbReference>
<dbReference type="InterPro" id="IPR058922">
    <property type="entry name" value="WHD_DRP"/>
</dbReference>
<evidence type="ECO:0000256" key="9">
    <source>
        <dbReference type="RuleBase" id="RU004914"/>
    </source>
</evidence>
<dbReference type="Pfam" id="PF18052">
    <property type="entry name" value="Rx_N"/>
    <property type="match status" value="1"/>
</dbReference>
<feature type="transmembrane region" description="Helical" evidence="9">
    <location>
        <begin position="1274"/>
        <end position="1291"/>
    </location>
</feature>
<feature type="transmembrane region" description="Helical" evidence="9">
    <location>
        <begin position="977"/>
        <end position="1001"/>
    </location>
</feature>
<dbReference type="FunFam" id="3.40.50.300:FF:001091">
    <property type="entry name" value="Probable disease resistance protein At1g61300"/>
    <property type="match status" value="1"/>
</dbReference>
<feature type="transmembrane region" description="Helical" evidence="9">
    <location>
        <begin position="871"/>
        <end position="890"/>
    </location>
</feature>
<feature type="transmembrane region" description="Helical" evidence="9">
    <location>
        <begin position="1163"/>
        <end position="1185"/>
    </location>
</feature>
<evidence type="ECO:0000313" key="15">
    <source>
        <dbReference type="EMBL" id="CAB4267209.1"/>
    </source>
</evidence>
<keyword evidence="8 9" id="KW-0472">Membrane</keyword>
<feature type="transmembrane region" description="Helical" evidence="9">
    <location>
        <begin position="1412"/>
        <end position="1431"/>
    </location>
</feature>
<dbReference type="Pfam" id="PF00931">
    <property type="entry name" value="NB-ARC"/>
    <property type="match status" value="1"/>
</dbReference>
<protein>
    <recommendedName>
        <fullName evidence="9">Protein DETOXIFICATION</fullName>
    </recommendedName>
    <alternativeName>
        <fullName evidence="9">Multidrug and toxic compound extrusion protein</fullName>
    </alternativeName>
</protein>
<dbReference type="Pfam" id="PF25019">
    <property type="entry name" value="LRR_R13L1-DRL21"/>
    <property type="match status" value="1"/>
</dbReference>
<evidence type="ECO:0000256" key="5">
    <source>
        <dbReference type="ARBA" id="ARBA00022741"/>
    </source>
</evidence>
<dbReference type="PANTHER" id="PTHR11206">
    <property type="entry name" value="MULTIDRUG RESISTANCE PROTEIN"/>
    <property type="match status" value="1"/>
</dbReference>
<evidence type="ECO:0000256" key="3">
    <source>
        <dbReference type="ARBA" id="ARBA00022692"/>
    </source>
</evidence>
<dbReference type="Pfam" id="PF01554">
    <property type="entry name" value="MatE"/>
    <property type="match status" value="3"/>
</dbReference>
<dbReference type="InterPro" id="IPR042197">
    <property type="entry name" value="Apaf_helical"/>
</dbReference>
<feature type="transmembrane region" description="Helical" evidence="9">
    <location>
        <begin position="1303"/>
        <end position="1327"/>
    </location>
</feature>
<evidence type="ECO:0000259" key="13">
    <source>
        <dbReference type="Pfam" id="PF23559"/>
    </source>
</evidence>
<comment type="similarity">
    <text evidence="2 9">Belongs to the multi antimicrobial extrusion (MATE) (TC 2.A.66.1) family.</text>
</comment>
<feature type="transmembrane region" description="Helical" evidence="9">
    <location>
        <begin position="1371"/>
        <end position="1392"/>
    </location>
</feature>
<dbReference type="GO" id="GO:0015297">
    <property type="term" value="F:antiporter activity"/>
    <property type="evidence" value="ECO:0007669"/>
    <property type="project" value="InterPro"/>
</dbReference>
<dbReference type="NCBIfam" id="TIGR00797">
    <property type="entry name" value="matE"/>
    <property type="match status" value="1"/>
</dbReference>
<dbReference type="InterPro" id="IPR032675">
    <property type="entry name" value="LRR_dom_sf"/>
</dbReference>
<feature type="transmembrane region" description="Helical" evidence="9">
    <location>
        <begin position="1525"/>
        <end position="1548"/>
    </location>
</feature>
<evidence type="ECO:0000256" key="2">
    <source>
        <dbReference type="ARBA" id="ARBA00010199"/>
    </source>
</evidence>
<dbReference type="GO" id="GO:1990961">
    <property type="term" value="P:xenobiotic detoxification by transmembrane export across the plasma membrane"/>
    <property type="evidence" value="ECO:0007669"/>
    <property type="project" value="InterPro"/>
</dbReference>
<evidence type="ECO:0000256" key="4">
    <source>
        <dbReference type="ARBA" id="ARBA00022737"/>
    </source>
</evidence>
<feature type="transmembrane region" description="Helical" evidence="9">
    <location>
        <begin position="1496"/>
        <end position="1518"/>
    </location>
</feature>
<evidence type="ECO:0000256" key="8">
    <source>
        <dbReference type="ARBA" id="ARBA00023136"/>
    </source>
</evidence>
<dbReference type="InterPro" id="IPR056789">
    <property type="entry name" value="LRR_R13L1-DRL21"/>
</dbReference>
<dbReference type="Pfam" id="PF23559">
    <property type="entry name" value="WHD_DRP"/>
    <property type="match status" value="1"/>
</dbReference>
<comment type="subcellular location">
    <subcellularLocation>
        <location evidence="1">Membrane</location>
        <topology evidence="1">Multi-pass membrane protein</topology>
    </subcellularLocation>
</comment>
<feature type="domain" description="Disease resistance N-terminal" evidence="12">
    <location>
        <begin position="6"/>
        <end position="96"/>
    </location>
</feature>
<dbReference type="GO" id="GO:0042910">
    <property type="term" value="F:xenobiotic transmembrane transporter activity"/>
    <property type="evidence" value="ECO:0007669"/>
    <property type="project" value="InterPro"/>
</dbReference>
<dbReference type="GO" id="GO:0006952">
    <property type="term" value="P:defense response"/>
    <property type="evidence" value="ECO:0007669"/>
    <property type="project" value="UniProtKB-KW"/>
</dbReference>
<evidence type="ECO:0000256" key="7">
    <source>
        <dbReference type="ARBA" id="ARBA00022989"/>
    </source>
</evidence>
<dbReference type="InterPro" id="IPR045069">
    <property type="entry name" value="MATE_euk"/>
</dbReference>
<dbReference type="SUPFAM" id="SSF52540">
    <property type="entry name" value="P-loop containing nucleoside triphosphate hydrolases"/>
    <property type="match status" value="1"/>
</dbReference>
<feature type="transmembrane region" description="Helical" evidence="9">
    <location>
        <begin position="1045"/>
        <end position="1066"/>
    </location>
</feature>
<feature type="transmembrane region" description="Helical" evidence="9">
    <location>
        <begin position="1452"/>
        <end position="1476"/>
    </location>
</feature>
<name>A0A6J5TTT7_PRUAR</name>
<keyword evidence="6" id="KW-0611">Plant defense</keyword>
<keyword evidence="7 9" id="KW-1133">Transmembrane helix</keyword>
<evidence type="ECO:0000259" key="14">
    <source>
        <dbReference type="Pfam" id="PF25019"/>
    </source>
</evidence>
<feature type="transmembrane region" description="Helical" evidence="9">
    <location>
        <begin position="1237"/>
        <end position="1254"/>
    </location>
</feature>
<keyword evidence="5" id="KW-0547">Nucleotide-binding</keyword>
<dbReference type="GO" id="GO:0043531">
    <property type="term" value="F:ADP binding"/>
    <property type="evidence" value="ECO:0007669"/>
    <property type="project" value="InterPro"/>
</dbReference>
<dbReference type="Gene3D" id="1.20.5.4130">
    <property type="match status" value="1"/>
</dbReference>
<dbReference type="InterPro" id="IPR027417">
    <property type="entry name" value="P-loop_NTPase"/>
</dbReference>
<dbReference type="InterPro" id="IPR002528">
    <property type="entry name" value="MATE_fam"/>
</dbReference>
<reference evidence="15 16" key="1">
    <citation type="submission" date="2020-05" db="EMBL/GenBank/DDBJ databases">
        <authorList>
            <person name="Campoy J."/>
            <person name="Schneeberger K."/>
            <person name="Spophaly S."/>
        </authorList>
    </citation>
    <scope>NUCLEOTIDE SEQUENCE [LARGE SCALE GENOMIC DNA]</scope>
    <source>
        <strain evidence="15">PruArmRojPasFocal</strain>
    </source>
</reference>
<gene>
    <name evidence="15" type="ORF">CURHAP_LOCUS9817</name>
</gene>
<feature type="domain" description="Disease resistance protein winged helix" evidence="13">
    <location>
        <begin position="450"/>
        <end position="523"/>
    </location>
</feature>
<feature type="transmembrane region" description="Helical" evidence="9">
    <location>
        <begin position="1339"/>
        <end position="1359"/>
    </location>
</feature>
<evidence type="ECO:0000313" key="16">
    <source>
        <dbReference type="Proteomes" id="UP000507222"/>
    </source>
</evidence>
<dbReference type="InterPro" id="IPR041118">
    <property type="entry name" value="Rx_N"/>
</dbReference>
<evidence type="ECO:0000259" key="12">
    <source>
        <dbReference type="Pfam" id="PF18052"/>
    </source>
</evidence>
<feature type="domain" description="NB-ARC" evidence="11">
    <location>
        <begin position="191"/>
        <end position="363"/>
    </location>
</feature>
<feature type="transmembrane region" description="Helical" evidence="9">
    <location>
        <begin position="1197"/>
        <end position="1216"/>
    </location>
</feature>
<keyword evidence="4" id="KW-0677">Repeat</keyword>
<evidence type="ECO:0000256" key="1">
    <source>
        <dbReference type="ARBA" id="ARBA00004141"/>
    </source>
</evidence>
<feature type="transmembrane region" description="Helical" evidence="9">
    <location>
        <begin position="1554"/>
        <end position="1575"/>
    </location>
</feature>
<dbReference type="Gene3D" id="1.10.10.10">
    <property type="entry name" value="Winged helix-like DNA-binding domain superfamily/Winged helix DNA-binding domain"/>
    <property type="match status" value="1"/>
</dbReference>
<dbReference type="FunFam" id="1.10.10.10:FF:000322">
    <property type="entry name" value="Probable disease resistance protein At1g63360"/>
    <property type="match status" value="1"/>
</dbReference>
<dbReference type="Gene3D" id="3.40.50.300">
    <property type="entry name" value="P-loop containing nucleotide triphosphate hydrolases"/>
    <property type="match status" value="1"/>
</dbReference>
<dbReference type="Gene3D" id="1.10.8.430">
    <property type="entry name" value="Helical domain of apoptotic protease-activating factors"/>
    <property type="match status" value="1"/>
</dbReference>
<feature type="domain" description="R13L1/DRL21-like LRR repeat region" evidence="14">
    <location>
        <begin position="562"/>
        <end position="688"/>
    </location>
</feature>